<sequence>MFNTQLLALTALAAFTTAHSWVEEYQVISDNGSYTGALGYTRGFVPRTDPKFDGFSMMWLQPNASARNDDGTTRTRIDSSDYVCAPQQRKPTYTTGYPKLQVSPGDYVAMKYLENGHVSLPWNITGKPESGGTVFIFGTTKPSENERLADVMQWNKDGTGGNKNGFLLAAQNYDDGRCHQINCGSISQQRQMLQPNHAPGQMTSTLESWCESDVQIPEQAAIGTLTTYWVWQFPTAPNIDCNQPAGKDEYYTSCADFDVVKRGTPNKLAASPSAPASGNPQSVAVKNYKSRPAHTSVPSAILQENNKIVGNLPPVDKAFVSSCAAQANIISQNNLNLWPEVYVPNSCSAISTFGSKPASAAAAEFSKAAASYAAGSKAAWSAAFANAKVPLPTRPSWSDYAAAPSAQPVATSAAATKPSETAAAPSGTAPSAPFAPSPSPAPSSAAGTAGGDGVVTLTTVVVITSTLGPDETIPTGTSSPLASTPAASTSSTPSSPPSYPPPASSPPALSSALPSPTFSAGEDSAPIPTITTLPGSAPATPSGVMPEKPANATNATNATNGTVPEGRYRRWHARNFG</sequence>
<dbReference type="Proteomes" id="UP000033647">
    <property type="component" value="Unassembled WGS sequence"/>
</dbReference>
<gene>
    <name evidence="4" type="ORF">TI39_contig381g00007</name>
</gene>
<evidence type="ECO:0000256" key="1">
    <source>
        <dbReference type="SAM" id="MobiDB-lite"/>
    </source>
</evidence>
<feature type="compositionally biased region" description="Low complexity" evidence="1">
    <location>
        <begin position="550"/>
        <end position="562"/>
    </location>
</feature>
<reference evidence="4 5" key="1">
    <citation type="submission" date="2015-03" db="EMBL/GenBank/DDBJ databases">
        <title>RNA-seq based gene annotation and comparative genomics of four Zymoseptoria species reveal species-specific pathogenicity related genes and transposable element activity.</title>
        <authorList>
            <person name="Grandaubert J."/>
            <person name="Bhattacharyya A."/>
            <person name="Stukenbrock E.H."/>
        </authorList>
    </citation>
    <scope>NUCLEOTIDE SEQUENCE [LARGE SCALE GENOMIC DNA]</scope>
    <source>
        <strain evidence="4 5">Zb18110</strain>
    </source>
</reference>
<feature type="compositionally biased region" description="Low complexity" evidence="1">
    <location>
        <begin position="411"/>
        <end position="432"/>
    </location>
</feature>
<feature type="region of interest" description="Disordered" evidence="1">
    <location>
        <begin position="411"/>
        <end position="450"/>
    </location>
</feature>
<evidence type="ECO:0000256" key="2">
    <source>
        <dbReference type="SAM" id="SignalP"/>
    </source>
</evidence>
<evidence type="ECO:0000313" key="5">
    <source>
        <dbReference type="Proteomes" id="UP000033647"/>
    </source>
</evidence>
<dbReference type="EMBL" id="LAFY01000373">
    <property type="protein sequence ID" value="KJX98939.1"/>
    <property type="molecule type" value="Genomic_DNA"/>
</dbReference>
<protein>
    <recommendedName>
        <fullName evidence="3">DUF7492 domain-containing protein</fullName>
    </recommendedName>
</protein>
<keyword evidence="5" id="KW-1185">Reference proteome</keyword>
<evidence type="ECO:0000313" key="4">
    <source>
        <dbReference type="EMBL" id="KJX98939.1"/>
    </source>
</evidence>
<dbReference type="STRING" id="1047168.A0A0F4GNF0"/>
<feature type="compositionally biased region" description="Low complexity" evidence="1">
    <location>
        <begin position="474"/>
        <end position="493"/>
    </location>
</feature>
<comment type="caution">
    <text evidence="4">The sequence shown here is derived from an EMBL/GenBank/DDBJ whole genome shotgun (WGS) entry which is preliminary data.</text>
</comment>
<feature type="region of interest" description="Disordered" evidence="1">
    <location>
        <begin position="468"/>
        <end position="577"/>
    </location>
</feature>
<feature type="chain" id="PRO_5002468602" description="DUF7492 domain-containing protein" evidence="2">
    <location>
        <begin position="19"/>
        <end position="577"/>
    </location>
</feature>
<dbReference type="Pfam" id="PF24320">
    <property type="entry name" value="DUF7492"/>
    <property type="match status" value="1"/>
</dbReference>
<evidence type="ECO:0000259" key="3">
    <source>
        <dbReference type="Pfam" id="PF24320"/>
    </source>
</evidence>
<organism evidence="4 5">
    <name type="scientific">Zymoseptoria brevis</name>
    <dbReference type="NCBI Taxonomy" id="1047168"/>
    <lineage>
        <taxon>Eukaryota</taxon>
        <taxon>Fungi</taxon>
        <taxon>Dikarya</taxon>
        <taxon>Ascomycota</taxon>
        <taxon>Pezizomycotina</taxon>
        <taxon>Dothideomycetes</taxon>
        <taxon>Dothideomycetidae</taxon>
        <taxon>Mycosphaerellales</taxon>
        <taxon>Mycosphaerellaceae</taxon>
        <taxon>Zymoseptoria</taxon>
    </lineage>
</organism>
<accession>A0A0F4GNF0</accession>
<feature type="signal peptide" evidence="2">
    <location>
        <begin position="1"/>
        <end position="18"/>
    </location>
</feature>
<name>A0A0F4GNF0_9PEZI</name>
<feature type="domain" description="DUF7492" evidence="3">
    <location>
        <begin position="17"/>
        <end position="279"/>
    </location>
</feature>
<proteinExistence type="predicted"/>
<keyword evidence="2" id="KW-0732">Signal</keyword>
<dbReference type="AlphaFoldDB" id="A0A0F4GNF0"/>
<feature type="compositionally biased region" description="Pro residues" evidence="1">
    <location>
        <begin position="494"/>
        <end position="505"/>
    </location>
</feature>
<dbReference type="InterPro" id="IPR055915">
    <property type="entry name" value="DUF7492"/>
</dbReference>
<dbReference type="OrthoDB" id="64281at2759"/>
<feature type="compositionally biased region" description="Low complexity" evidence="1">
    <location>
        <begin position="506"/>
        <end position="517"/>
    </location>
</feature>